<proteinExistence type="predicted"/>
<keyword evidence="3" id="KW-1185">Reference proteome</keyword>
<dbReference type="RefSeq" id="WP_345213912.1">
    <property type="nucleotide sequence ID" value="NZ_BAABFT010000022.1"/>
</dbReference>
<feature type="domain" description="GAPS4 PD-(D/E)XK nuclease" evidence="1">
    <location>
        <begin position="1"/>
        <end position="169"/>
    </location>
</feature>
<evidence type="ECO:0000313" key="2">
    <source>
        <dbReference type="EMBL" id="GAA4339108.1"/>
    </source>
</evidence>
<comment type="caution">
    <text evidence="2">The sequence shown here is derived from an EMBL/GenBank/DDBJ whole genome shotgun (WGS) entry which is preliminary data.</text>
</comment>
<dbReference type="Proteomes" id="UP001500582">
    <property type="component" value="Unassembled WGS sequence"/>
</dbReference>
<dbReference type="Pfam" id="PF26115">
    <property type="entry name" value="PDDEXK_GAPS4"/>
    <property type="match status" value="1"/>
</dbReference>
<name>A0ABP8HGX1_9SPHI</name>
<sequence length="306" mass="34936">MGEISKRTGELGEEAGYRFLERIGWSNGQRGLSIPCNDSTKHIDRETHGIDYLKLYNCPLIQHRLVNAVVSIKATKSAYDKYPNSKFKTFLTELSDICNCYNRSDEKNAALGQFLENPIDSDSIIGVLLWFSNDASEENRDLLKETATANIEGLEDFQFEATYFVDLKRAEFMWEILGHADSNYQSWEFLYIETGLNYREDIKIKSGSLLPVEYINSSIIPLKYSRPGSENLVLYTIDPFNEEDLKKLVGLANKLSGAFAGAIHILFPDYVINGNENNVRKILEYFRDDNLADKVTIGSFKDKLFR</sequence>
<dbReference type="EMBL" id="BAABFT010000022">
    <property type="protein sequence ID" value="GAA4339108.1"/>
    <property type="molecule type" value="Genomic_DNA"/>
</dbReference>
<accession>A0ABP8HGX1</accession>
<dbReference type="InterPro" id="IPR058873">
    <property type="entry name" value="PDDEXK_GAPS4"/>
</dbReference>
<evidence type="ECO:0000313" key="3">
    <source>
        <dbReference type="Proteomes" id="UP001500582"/>
    </source>
</evidence>
<gene>
    <name evidence="2" type="ORF">GCM10023149_49590</name>
</gene>
<evidence type="ECO:0000259" key="1">
    <source>
        <dbReference type="Pfam" id="PF26115"/>
    </source>
</evidence>
<protein>
    <recommendedName>
        <fullName evidence="1">GAPS4 PD-(D/E)XK nuclease domain-containing protein</fullName>
    </recommendedName>
</protein>
<reference evidence="3" key="1">
    <citation type="journal article" date="2019" name="Int. J. Syst. Evol. Microbiol.">
        <title>The Global Catalogue of Microorganisms (GCM) 10K type strain sequencing project: providing services to taxonomists for standard genome sequencing and annotation.</title>
        <authorList>
            <consortium name="The Broad Institute Genomics Platform"/>
            <consortium name="The Broad Institute Genome Sequencing Center for Infectious Disease"/>
            <person name="Wu L."/>
            <person name="Ma J."/>
        </authorList>
    </citation>
    <scope>NUCLEOTIDE SEQUENCE [LARGE SCALE GENOMIC DNA]</scope>
    <source>
        <strain evidence="3">JCM 17705</strain>
    </source>
</reference>
<organism evidence="2 3">
    <name type="scientific">Mucilaginibacter gynuensis</name>
    <dbReference type="NCBI Taxonomy" id="1302236"/>
    <lineage>
        <taxon>Bacteria</taxon>
        <taxon>Pseudomonadati</taxon>
        <taxon>Bacteroidota</taxon>
        <taxon>Sphingobacteriia</taxon>
        <taxon>Sphingobacteriales</taxon>
        <taxon>Sphingobacteriaceae</taxon>
        <taxon>Mucilaginibacter</taxon>
    </lineage>
</organism>